<keyword evidence="3 4" id="KW-0472">Membrane</keyword>
<evidence type="ECO:0000259" key="5">
    <source>
        <dbReference type="PROSITE" id="PS50885"/>
    </source>
</evidence>
<dbReference type="PROSITE" id="PS50885">
    <property type="entry name" value="HAMP"/>
    <property type="match status" value="1"/>
</dbReference>
<dbReference type="InterPro" id="IPR003660">
    <property type="entry name" value="HAMP_dom"/>
</dbReference>
<reference evidence="6 7" key="1">
    <citation type="submission" date="2022-06" db="EMBL/GenBank/DDBJ databases">
        <authorList>
            <person name="Jeon C.O."/>
        </authorList>
    </citation>
    <scope>NUCLEOTIDE SEQUENCE [LARGE SCALE GENOMIC DNA]</scope>
    <source>
        <strain evidence="6 7">KCTC 13943</strain>
    </source>
</reference>
<dbReference type="Gene3D" id="6.10.340.10">
    <property type="match status" value="1"/>
</dbReference>
<keyword evidence="7" id="KW-1185">Reference proteome</keyword>
<feature type="transmembrane region" description="Helical" evidence="4">
    <location>
        <begin position="304"/>
        <end position="327"/>
    </location>
</feature>
<evidence type="ECO:0000256" key="1">
    <source>
        <dbReference type="ARBA" id="ARBA00004236"/>
    </source>
</evidence>
<comment type="subcellular location">
    <subcellularLocation>
        <location evidence="1">Cell membrane</location>
    </subcellularLocation>
</comment>
<gene>
    <name evidence="6" type="ORF">NDK43_17415</name>
</gene>
<accession>A0ABT0WC25</accession>
<keyword evidence="4" id="KW-1133">Transmembrane helix</keyword>
<feature type="domain" description="HAMP" evidence="5">
    <location>
        <begin position="327"/>
        <end position="369"/>
    </location>
</feature>
<dbReference type="EMBL" id="JAMQCR010000001">
    <property type="protein sequence ID" value="MCM2533841.1"/>
    <property type="molecule type" value="Genomic_DNA"/>
</dbReference>
<evidence type="ECO:0000313" key="7">
    <source>
        <dbReference type="Proteomes" id="UP001523262"/>
    </source>
</evidence>
<dbReference type="SUPFAM" id="SSF158472">
    <property type="entry name" value="HAMP domain-like"/>
    <property type="match status" value="1"/>
</dbReference>
<dbReference type="Gene3D" id="3.30.450.20">
    <property type="entry name" value="PAS domain"/>
    <property type="match status" value="2"/>
</dbReference>
<comment type="caution">
    <text evidence="6">The sequence shown here is derived from an EMBL/GenBank/DDBJ whole genome shotgun (WGS) entry which is preliminary data.</text>
</comment>
<keyword evidence="4" id="KW-0812">Transmembrane</keyword>
<evidence type="ECO:0000256" key="3">
    <source>
        <dbReference type="ARBA" id="ARBA00023136"/>
    </source>
</evidence>
<proteinExistence type="predicted"/>
<dbReference type="Proteomes" id="UP001523262">
    <property type="component" value="Unassembled WGS sequence"/>
</dbReference>
<keyword evidence="2" id="KW-1003">Cell membrane</keyword>
<dbReference type="Pfam" id="PF00672">
    <property type="entry name" value="HAMP"/>
    <property type="match status" value="1"/>
</dbReference>
<evidence type="ECO:0000256" key="2">
    <source>
        <dbReference type="ARBA" id="ARBA00022475"/>
    </source>
</evidence>
<dbReference type="CDD" id="cd06225">
    <property type="entry name" value="HAMP"/>
    <property type="match status" value="1"/>
</dbReference>
<organism evidence="6 7">
    <name type="scientific">Neobacillus pocheonensis</name>
    <dbReference type="NCBI Taxonomy" id="363869"/>
    <lineage>
        <taxon>Bacteria</taxon>
        <taxon>Bacillati</taxon>
        <taxon>Bacillota</taxon>
        <taxon>Bacilli</taxon>
        <taxon>Bacillales</taxon>
        <taxon>Bacillaceae</taxon>
        <taxon>Neobacillus</taxon>
    </lineage>
</organism>
<sequence>MGWGIRKKLIVFLMLVTVLPFGSSIAITYYQTTKALNERFVSTNHDLIVKGMEDITSYLQDIAEMSTVLYRYTPFMNVFRDGISDDIQNNQEEVYRALIYLFNTRPEIEQMHLYINNGKDSYTIYHSSLSGRGKYENVFSHPYYSKLIHYNGYSLIEPPHLIYSYNHLSLIPNSEKVKVLSFHNIIRDVPSDNFLGFLSIDINLSKISSIADRLYTKGAEDLYIMNENGRVIYSSNNKVIGTKNNEKWFQQVKQMSSSSKSIEWKDQHFSGVIVSERFSEQFKNWYIVKRIPYNVLYQSARQTALMNIFIGLVTLVIVLFATMVVSFKLTAPIKVLSANMKKVENGEFAADFDSLGNDEIGMLAGTLNQ</sequence>
<protein>
    <submittedName>
        <fullName evidence="6">Cache and HAMP domain-containing protein</fullName>
    </submittedName>
</protein>
<name>A0ABT0WC25_9BACI</name>
<evidence type="ECO:0000313" key="6">
    <source>
        <dbReference type="EMBL" id="MCM2533841.1"/>
    </source>
</evidence>
<evidence type="ECO:0000256" key="4">
    <source>
        <dbReference type="SAM" id="Phobius"/>
    </source>
</evidence>